<sequence length="276" mass="30617">MPLRILVIEDNEANLELMRYLLTAFGHQVRLARNAELALPQISKDAFDGILCDIQLPGKSGYDIAKELNANPDLRAIPLLAVTALAMSGDRERIIEAGFKGYITKPIDPESFVSNIEALIHSLKPDSRLIPARLVSQNTETARIPPTLLVVDNQKVNLELACSLLCPLGFLVLTAENIQEAFLHLQNNLVDLILSDICMANGSGFDFIREVKSQAKYSKIPFIFLTSTQTNSVARTKGLALGANRFLFRPIDPEILLSEIQNTLNERGLLPPWPKY</sequence>
<evidence type="ECO:0000313" key="4">
    <source>
        <dbReference type="EMBL" id="QVL33577.1"/>
    </source>
</evidence>
<dbReference type="KEGG" id="tsph:KIH39_06600"/>
<dbReference type="SMART" id="SM00448">
    <property type="entry name" value="REC"/>
    <property type="match status" value="2"/>
</dbReference>
<dbReference type="Gene3D" id="3.40.50.2300">
    <property type="match status" value="2"/>
</dbReference>
<feature type="modified residue" description="4-aspartylphosphate" evidence="2">
    <location>
        <position position="53"/>
    </location>
</feature>
<evidence type="ECO:0000313" key="5">
    <source>
        <dbReference type="Proteomes" id="UP000676194"/>
    </source>
</evidence>
<name>A0A8E6EW99_9BACT</name>
<dbReference type="InterPro" id="IPR011006">
    <property type="entry name" value="CheY-like_superfamily"/>
</dbReference>
<feature type="domain" description="Response regulatory" evidence="3">
    <location>
        <begin position="4"/>
        <end position="120"/>
    </location>
</feature>
<accession>A0A8E6EW99</accession>
<reference evidence="4" key="1">
    <citation type="submission" date="2021-05" db="EMBL/GenBank/DDBJ databases">
        <title>Complete genome sequence of the cellulolytic planctomycete Telmatocola sphagniphila SP2T and characterization of the first cellulase from planctomycetes.</title>
        <authorList>
            <person name="Rakitin A.L."/>
            <person name="Beletsky A.V."/>
            <person name="Naumoff D.G."/>
            <person name="Kulichevskaya I.S."/>
            <person name="Mardanov A.V."/>
            <person name="Ravin N.V."/>
            <person name="Dedysh S.N."/>
        </authorList>
    </citation>
    <scope>NUCLEOTIDE SEQUENCE</scope>
    <source>
        <strain evidence="4">SP2T</strain>
    </source>
</reference>
<feature type="domain" description="Response regulatory" evidence="3">
    <location>
        <begin position="147"/>
        <end position="264"/>
    </location>
</feature>
<keyword evidence="1 2" id="KW-0597">Phosphoprotein</keyword>
<evidence type="ECO:0000256" key="1">
    <source>
        <dbReference type="ARBA" id="ARBA00022553"/>
    </source>
</evidence>
<dbReference type="PANTHER" id="PTHR44591">
    <property type="entry name" value="STRESS RESPONSE REGULATOR PROTEIN 1"/>
    <property type="match status" value="1"/>
</dbReference>
<dbReference type="PANTHER" id="PTHR44591:SF3">
    <property type="entry name" value="RESPONSE REGULATORY DOMAIN-CONTAINING PROTEIN"/>
    <property type="match status" value="1"/>
</dbReference>
<dbReference type="RefSeq" id="WP_213498490.1">
    <property type="nucleotide sequence ID" value="NZ_CP074694.1"/>
</dbReference>
<dbReference type="InterPro" id="IPR050595">
    <property type="entry name" value="Bact_response_regulator"/>
</dbReference>
<dbReference type="InterPro" id="IPR001789">
    <property type="entry name" value="Sig_transdc_resp-reg_receiver"/>
</dbReference>
<evidence type="ECO:0000256" key="2">
    <source>
        <dbReference type="PROSITE-ProRule" id="PRU00169"/>
    </source>
</evidence>
<dbReference type="EMBL" id="CP074694">
    <property type="protein sequence ID" value="QVL33577.1"/>
    <property type="molecule type" value="Genomic_DNA"/>
</dbReference>
<evidence type="ECO:0000259" key="3">
    <source>
        <dbReference type="PROSITE" id="PS50110"/>
    </source>
</evidence>
<keyword evidence="5" id="KW-1185">Reference proteome</keyword>
<feature type="modified residue" description="4-aspartylphosphate" evidence="2">
    <location>
        <position position="196"/>
    </location>
</feature>
<dbReference type="PROSITE" id="PS50110">
    <property type="entry name" value="RESPONSE_REGULATORY"/>
    <property type="match status" value="2"/>
</dbReference>
<dbReference type="Pfam" id="PF00072">
    <property type="entry name" value="Response_reg"/>
    <property type="match status" value="2"/>
</dbReference>
<protein>
    <submittedName>
        <fullName evidence="4">Response regulator</fullName>
    </submittedName>
</protein>
<proteinExistence type="predicted"/>
<gene>
    <name evidence="4" type="ORF">KIH39_06600</name>
</gene>
<dbReference type="Proteomes" id="UP000676194">
    <property type="component" value="Chromosome"/>
</dbReference>
<organism evidence="4 5">
    <name type="scientific">Telmatocola sphagniphila</name>
    <dbReference type="NCBI Taxonomy" id="1123043"/>
    <lineage>
        <taxon>Bacteria</taxon>
        <taxon>Pseudomonadati</taxon>
        <taxon>Planctomycetota</taxon>
        <taxon>Planctomycetia</taxon>
        <taxon>Gemmatales</taxon>
        <taxon>Gemmataceae</taxon>
    </lineage>
</organism>
<dbReference type="GO" id="GO:0000160">
    <property type="term" value="P:phosphorelay signal transduction system"/>
    <property type="evidence" value="ECO:0007669"/>
    <property type="project" value="InterPro"/>
</dbReference>
<dbReference type="AlphaFoldDB" id="A0A8E6EW99"/>
<dbReference type="SUPFAM" id="SSF52172">
    <property type="entry name" value="CheY-like"/>
    <property type="match status" value="2"/>
</dbReference>